<dbReference type="RefSeq" id="WP_164682721.1">
    <property type="nucleotide sequence ID" value="NZ_CP027806.1"/>
</dbReference>
<dbReference type="Gene3D" id="3.40.50.150">
    <property type="entry name" value="Vaccinia Virus protein VP39"/>
    <property type="match status" value="1"/>
</dbReference>
<dbReference type="Gene3D" id="2.20.25.110">
    <property type="entry name" value="S-adenosyl-L-methionine-dependent methyltransferases"/>
    <property type="match status" value="1"/>
</dbReference>
<evidence type="ECO:0000313" key="3">
    <source>
        <dbReference type="Proteomes" id="UP000254808"/>
    </source>
</evidence>
<dbReference type="GO" id="GO:0032259">
    <property type="term" value="P:methylation"/>
    <property type="evidence" value="ECO:0007669"/>
    <property type="project" value="UniProtKB-KW"/>
</dbReference>
<dbReference type="Proteomes" id="UP000254808">
    <property type="component" value="Chromosome"/>
</dbReference>
<proteinExistence type="predicted"/>
<keyword evidence="2" id="KW-0489">Methyltransferase</keyword>
<keyword evidence="2" id="KW-0808">Transferase</keyword>
<dbReference type="EMBL" id="CP027806">
    <property type="protein sequence ID" value="AXJ01473.1"/>
    <property type="molecule type" value="Genomic_DNA"/>
</dbReference>
<evidence type="ECO:0000313" key="2">
    <source>
        <dbReference type="EMBL" id="AXJ01473.1"/>
    </source>
</evidence>
<dbReference type="CDD" id="cd02440">
    <property type="entry name" value="AdoMet_MTases"/>
    <property type="match status" value="1"/>
</dbReference>
<dbReference type="AlphaFoldDB" id="A0A345ULX1"/>
<sequence>MSQKNARIYSSLAPVYNDLMKDVDYEDWADYVDAIIQELRPEAVSLLELACGTGKVAMYLEELECYEITATDMSAEMLEIGERRALFRNMKIDWKQVDFYDIQLDKKFDVVYALFDSINYIMNDDDFLKMLQNVSRVMHEDSIFIFDFTTPRHSEYVNDKLNSEGVSPDGIRFERVSYYVPSRKMHISEFEIEVLDDDKITALRRDREVHRQRIYELDEVTNLVNQSDFNVLAAYDDFVLEPAHAKTERVTMVLTCRKNP</sequence>
<keyword evidence="3" id="KW-1185">Reference proteome</keyword>
<accession>A0A345ULX1</accession>
<organism evidence="2 3">
    <name type="scientific">Cyclonatronum proteinivorum</name>
    <dbReference type="NCBI Taxonomy" id="1457365"/>
    <lineage>
        <taxon>Bacteria</taxon>
        <taxon>Pseudomonadati</taxon>
        <taxon>Balneolota</taxon>
        <taxon>Balneolia</taxon>
        <taxon>Balneolales</taxon>
        <taxon>Cyclonatronaceae</taxon>
        <taxon>Cyclonatronum</taxon>
    </lineage>
</organism>
<gene>
    <name evidence="2" type="ORF">CYPRO_2225</name>
</gene>
<protein>
    <submittedName>
        <fullName evidence="2">Methyltransferase domain-containing protein</fullName>
    </submittedName>
</protein>
<dbReference type="Pfam" id="PF13649">
    <property type="entry name" value="Methyltransf_25"/>
    <property type="match status" value="1"/>
</dbReference>
<name>A0A345ULX1_9BACT</name>
<dbReference type="InterPro" id="IPR029063">
    <property type="entry name" value="SAM-dependent_MTases_sf"/>
</dbReference>
<evidence type="ECO:0000259" key="1">
    <source>
        <dbReference type="Pfam" id="PF13649"/>
    </source>
</evidence>
<dbReference type="InterPro" id="IPR041698">
    <property type="entry name" value="Methyltransf_25"/>
</dbReference>
<dbReference type="GO" id="GO:0008168">
    <property type="term" value="F:methyltransferase activity"/>
    <property type="evidence" value="ECO:0007669"/>
    <property type="project" value="UniProtKB-KW"/>
</dbReference>
<dbReference type="KEGG" id="cprv:CYPRO_2225"/>
<dbReference type="SUPFAM" id="SSF53335">
    <property type="entry name" value="S-adenosyl-L-methionine-dependent methyltransferases"/>
    <property type="match status" value="1"/>
</dbReference>
<feature type="domain" description="Methyltransferase" evidence="1">
    <location>
        <begin position="47"/>
        <end position="139"/>
    </location>
</feature>
<reference evidence="2 3" key="1">
    <citation type="submission" date="2018-03" db="EMBL/GenBank/DDBJ databases">
        <title>Phenotypic and genomic properties of Cyclonatronum proteinivorum gen. nov., sp. nov., a haloalkaliphilic bacteroidete from soda lakes possessing Na+-translocating rhodopsin.</title>
        <authorList>
            <person name="Toshchakov S.V."/>
            <person name="Korzhenkov A."/>
            <person name="Samarov N.I."/>
            <person name="Kublanov I.V."/>
            <person name="Muntyan M.S."/>
            <person name="Sorokin D.Y."/>
        </authorList>
    </citation>
    <scope>NUCLEOTIDE SEQUENCE [LARGE SCALE GENOMIC DNA]</scope>
    <source>
        <strain evidence="2 3">Omega</strain>
    </source>
</reference>